<evidence type="ECO:0000313" key="3">
    <source>
        <dbReference type="EMBL" id="PSC07068.1"/>
    </source>
</evidence>
<feature type="region of interest" description="Disordered" evidence="1">
    <location>
        <begin position="37"/>
        <end position="147"/>
    </location>
</feature>
<feature type="signal peptide" evidence="2">
    <location>
        <begin position="1"/>
        <end position="32"/>
    </location>
</feature>
<gene>
    <name evidence="3" type="ORF">SLNSH_01465</name>
</gene>
<dbReference type="AlphaFoldDB" id="A0A2T1HZP5"/>
<dbReference type="Proteomes" id="UP000239772">
    <property type="component" value="Unassembled WGS sequence"/>
</dbReference>
<accession>A0A2T1HZP5</accession>
<dbReference type="InterPro" id="IPR018759">
    <property type="entry name" value="BBP2_2"/>
</dbReference>
<organism evidence="3 4">
    <name type="scientific">Alsobacter soli</name>
    <dbReference type="NCBI Taxonomy" id="2109933"/>
    <lineage>
        <taxon>Bacteria</taxon>
        <taxon>Pseudomonadati</taxon>
        <taxon>Pseudomonadota</taxon>
        <taxon>Alphaproteobacteria</taxon>
        <taxon>Hyphomicrobiales</taxon>
        <taxon>Alsobacteraceae</taxon>
        <taxon>Alsobacter</taxon>
    </lineage>
</organism>
<dbReference type="SUPFAM" id="SSF103515">
    <property type="entry name" value="Autotransporter"/>
    <property type="match status" value="1"/>
</dbReference>
<evidence type="ECO:0008006" key="5">
    <source>
        <dbReference type="Google" id="ProtNLM"/>
    </source>
</evidence>
<dbReference type="InterPro" id="IPR036709">
    <property type="entry name" value="Autotransporte_beta_dom_sf"/>
</dbReference>
<evidence type="ECO:0000256" key="1">
    <source>
        <dbReference type="SAM" id="MobiDB-lite"/>
    </source>
</evidence>
<dbReference type="Pfam" id="PF10082">
    <property type="entry name" value="BBP2_2"/>
    <property type="match status" value="1"/>
</dbReference>
<protein>
    <recommendedName>
        <fullName evidence="5">Outer membrane beta-barrel protein</fullName>
    </recommendedName>
</protein>
<sequence length="514" mass="54079">MACPGPETSLPARPSTVRLAALAGLASGLAWATATLAQEADPFQPPPDPTRPAAGALSTAPATSKPAFRGSYAQVGKPVKGSQKKPKPRRLQQAQTLASSPAPVPLGSTSPVAAALPNPGLPEPEPRRRPRRKAEVDPYEPLGFDTGGLILRPAIEATGGYDTNPNRAPGPHKGSALLRQEGSLQVDSQWERHAFTATLRGAYNEYPGQPSANRPDGQGSANLRLDILRDTQVDLGAAYDLTTERPGSLEQPIATLRRSTILTAGASATLTQRFGAAAVSLRGSVDRTTYGDLQGPDGVDISQPGRDLNAYALRLRTGYEVTPGVQPFVEASVDKRAYDTTIDASGYARSSSGVQARAGSTFEITRTLTGEVSAGYGSRDYEDPRLLPLRGPVADASLVWSATPLTTVTLRGTSALAETTVVGATGATVKTLGIEISHALMRNLILAATGSVYQTDYIGQPLRENGYTAGLKLEYKLTRSVALKASYSHERLNGAVPGSDYTANVVLVGLRLQH</sequence>
<keyword evidence="2" id="KW-0732">Signal</keyword>
<reference evidence="4" key="1">
    <citation type="submission" date="2018-03" db="EMBL/GenBank/DDBJ databases">
        <authorList>
            <person name="Sun L."/>
            <person name="Liu H."/>
            <person name="Chen W."/>
            <person name="Huang K."/>
            <person name="Liu W."/>
            <person name="Gao X."/>
        </authorList>
    </citation>
    <scope>NUCLEOTIDE SEQUENCE [LARGE SCALE GENOMIC DNA]</scope>
    <source>
        <strain evidence="4">SH9</strain>
    </source>
</reference>
<evidence type="ECO:0000256" key="2">
    <source>
        <dbReference type="SAM" id="SignalP"/>
    </source>
</evidence>
<keyword evidence="4" id="KW-1185">Reference proteome</keyword>
<evidence type="ECO:0000313" key="4">
    <source>
        <dbReference type="Proteomes" id="UP000239772"/>
    </source>
</evidence>
<feature type="chain" id="PRO_5015598486" description="Outer membrane beta-barrel protein" evidence="2">
    <location>
        <begin position="33"/>
        <end position="514"/>
    </location>
</feature>
<proteinExistence type="predicted"/>
<comment type="caution">
    <text evidence="3">The sequence shown here is derived from an EMBL/GenBank/DDBJ whole genome shotgun (WGS) entry which is preliminary data.</text>
</comment>
<name>A0A2T1HZP5_9HYPH</name>
<dbReference type="EMBL" id="PVZS01000001">
    <property type="protein sequence ID" value="PSC07068.1"/>
    <property type="molecule type" value="Genomic_DNA"/>
</dbReference>